<dbReference type="Pfam" id="PF00682">
    <property type="entry name" value="HMGL-like"/>
    <property type="match status" value="1"/>
</dbReference>
<keyword evidence="4" id="KW-0412">Isoleucine biosynthesis</keyword>
<dbReference type="InterPro" id="IPR013709">
    <property type="entry name" value="2-isopropylmalate_synth_dimer"/>
</dbReference>
<dbReference type="InterPro" id="IPR036230">
    <property type="entry name" value="LeuA_allosteric_dom_sf"/>
</dbReference>
<dbReference type="SUPFAM" id="SSF51569">
    <property type="entry name" value="Aldolase"/>
    <property type="match status" value="1"/>
</dbReference>
<keyword evidence="12" id="KW-1185">Reference proteome</keyword>
<gene>
    <name evidence="11" type="primary">cimA</name>
    <name evidence="11" type="ORF">LRS13_16570</name>
</gene>
<dbReference type="InterPro" id="IPR054691">
    <property type="entry name" value="LeuA/HCS_post-cat"/>
</dbReference>
<dbReference type="SMART" id="SM00917">
    <property type="entry name" value="LeuA_dimer"/>
    <property type="match status" value="1"/>
</dbReference>
<evidence type="ECO:0000256" key="9">
    <source>
        <dbReference type="RuleBase" id="RU003523"/>
    </source>
</evidence>
<dbReference type="Gene3D" id="1.10.238.260">
    <property type="match status" value="1"/>
</dbReference>
<dbReference type="GO" id="GO:0043714">
    <property type="term" value="F:(R)-citramalate synthase activity"/>
    <property type="evidence" value="ECO:0007669"/>
    <property type="project" value="UniProtKB-EC"/>
</dbReference>
<dbReference type="RefSeq" id="WP_353862844.1">
    <property type="nucleotide sequence ID" value="NZ_CP088295.1"/>
</dbReference>
<comment type="similarity">
    <text evidence="2 9">Belongs to the alpha-IPM synthase/homocitrate synthase family.</text>
</comment>
<dbReference type="InterPro" id="IPR005675">
    <property type="entry name" value="Citramal_synthase"/>
</dbReference>
<keyword evidence="6" id="KW-0100">Branched-chain amino acid biosynthesis</keyword>
<dbReference type="InterPro" id="IPR013785">
    <property type="entry name" value="Aldolase_TIM"/>
</dbReference>
<dbReference type="PANTHER" id="PTHR43538">
    <property type="entry name" value="ALPHA-IPM SYNTHASE/HOMOCITRATE SYNTHASE"/>
    <property type="match status" value="1"/>
</dbReference>
<keyword evidence="11" id="KW-0012">Acyltransferase</keyword>
<reference evidence="12" key="1">
    <citation type="submission" date="2021-11" db="EMBL/GenBank/DDBJ databases">
        <title>Cultivation dependent microbiological survey of springs from the worlds oldest radium mine currently devoted to the extraction of radon-saturated water.</title>
        <authorList>
            <person name="Kapinusova G."/>
            <person name="Smrhova T."/>
            <person name="Strejcek M."/>
            <person name="Suman J."/>
            <person name="Jani K."/>
            <person name="Pajer P."/>
            <person name="Uhlik O."/>
        </authorList>
    </citation>
    <scope>NUCLEOTIDE SEQUENCE [LARGE SCALE GENOMIC DNA]</scope>
    <source>
        <strain evidence="12">J379</strain>
    </source>
</reference>
<dbReference type="Pfam" id="PF08502">
    <property type="entry name" value="LeuA_dimer"/>
    <property type="match status" value="1"/>
</dbReference>
<evidence type="ECO:0000256" key="4">
    <source>
        <dbReference type="ARBA" id="ARBA00022624"/>
    </source>
</evidence>
<keyword evidence="5 9" id="KW-0808">Transferase</keyword>
<evidence type="ECO:0000256" key="1">
    <source>
        <dbReference type="ARBA" id="ARBA00004743"/>
    </source>
</evidence>
<feature type="domain" description="Pyruvate carboxyltransferase" evidence="10">
    <location>
        <begin position="4"/>
        <end position="271"/>
    </location>
</feature>
<evidence type="ECO:0000256" key="5">
    <source>
        <dbReference type="ARBA" id="ARBA00022679"/>
    </source>
</evidence>
<evidence type="ECO:0000256" key="3">
    <source>
        <dbReference type="ARBA" id="ARBA00022605"/>
    </source>
</evidence>
<dbReference type="InterPro" id="IPR000891">
    <property type="entry name" value="PYR_CT"/>
</dbReference>
<evidence type="ECO:0000259" key="10">
    <source>
        <dbReference type="PROSITE" id="PS50991"/>
    </source>
</evidence>
<proteinExistence type="inferred from homology"/>
<evidence type="ECO:0000256" key="2">
    <source>
        <dbReference type="ARBA" id="ARBA00006154"/>
    </source>
</evidence>
<organism evidence="11 12">
    <name type="scientific">Svornostia abyssi</name>
    <dbReference type="NCBI Taxonomy" id="2898438"/>
    <lineage>
        <taxon>Bacteria</taxon>
        <taxon>Bacillati</taxon>
        <taxon>Actinomycetota</taxon>
        <taxon>Thermoleophilia</taxon>
        <taxon>Solirubrobacterales</taxon>
        <taxon>Baekduiaceae</taxon>
        <taxon>Svornostia</taxon>
    </lineage>
</organism>
<dbReference type="Pfam" id="PF22617">
    <property type="entry name" value="HCS_D2"/>
    <property type="match status" value="1"/>
</dbReference>
<comment type="catalytic activity">
    <reaction evidence="7">
        <text>pyruvate + acetyl-CoA + H2O = (3R)-citramalate + CoA + H(+)</text>
        <dbReference type="Rhea" id="RHEA:19045"/>
        <dbReference type="ChEBI" id="CHEBI:15361"/>
        <dbReference type="ChEBI" id="CHEBI:15377"/>
        <dbReference type="ChEBI" id="CHEBI:15378"/>
        <dbReference type="ChEBI" id="CHEBI:30934"/>
        <dbReference type="ChEBI" id="CHEBI:57287"/>
        <dbReference type="ChEBI" id="CHEBI:57288"/>
        <dbReference type="EC" id="2.3.3.21"/>
    </reaction>
</comment>
<dbReference type="PANTHER" id="PTHR43538:SF1">
    <property type="entry name" value="(R)-CITRAMALATE SYNTHASE"/>
    <property type="match status" value="1"/>
</dbReference>
<comment type="pathway">
    <text evidence="1">Amino-acid biosynthesis; L-isoleucine biosynthesis; 2-oxobutanoate from pyruvate: step 1/3.</text>
</comment>
<dbReference type="PROSITE" id="PS00815">
    <property type="entry name" value="AIPM_HOMOCIT_SYNTH_1"/>
    <property type="match status" value="1"/>
</dbReference>
<dbReference type="SUPFAM" id="SSF110921">
    <property type="entry name" value="2-isopropylmalate synthase LeuA, allosteric (dimerisation) domain"/>
    <property type="match status" value="1"/>
</dbReference>
<dbReference type="PROSITE" id="PS50991">
    <property type="entry name" value="PYR_CT"/>
    <property type="match status" value="1"/>
</dbReference>
<dbReference type="Proteomes" id="UP001058860">
    <property type="component" value="Chromosome"/>
</dbReference>
<dbReference type="EC" id="2.3.3.21" evidence="8"/>
<name>A0ABY5PCJ8_9ACTN</name>
<protein>
    <recommendedName>
        <fullName evidence="8">Citramalate synthase</fullName>
        <ecNumber evidence="8">2.3.3.21</ecNumber>
    </recommendedName>
</protein>
<evidence type="ECO:0000313" key="11">
    <source>
        <dbReference type="EMBL" id="UUY02316.1"/>
    </source>
</evidence>
<evidence type="ECO:0000256" key="6">
    <source>
        <dbReference type="ARBA" id="ARBA00023304"/>
    </source>
</evidence>
<dbReference type="CDD" id="cd07941">
    <property type="entry name" value="DRE_TIM_LeuA3"/>
    <property type="match status" value="1"/>
</dbReference>
<evidence type="ECO:0000256" key="8">
    <source>
        <dbReference type="NCBIfam" id="TIGR00977"/>
    </source>
</evidence>
<evidence type="ECO:0000313" key="12">
    <source>
        <dbReference type="Proteomes" id="UP001058860"/>
    </source>
</evidence>
<dbReference type="Gene3D" id="3.30.160.270">
    <property type="match status" value="1"/>
</dbReference>
<dbReference type="EMBL" id="CP088295">
    <property type="protein sequence ID" value="UUY02316.1"/>
    <property type="molecule type" value="Genomic_DNA"/>
</dbReference>
<sequence length="534" mass="57828">MTQIQLYDATLRDGMQGEGMSLTAAEKLRVVHKLDELGVHLIEAGFPASNPKEEELFALLARESFVNAEIAAFGMTRRRDVAAADDPALRVLVDSFAPVCTIVGKTWGLHLEKVVRVDREENLAMIAESVAFLREQGKRVVYDAEHFFDAWRDDEAYALRCLRAAADAGAETLALCDTNGSSLPHQIAAATARVVDELGDAVRVAIHCHNDCECGVANSLAAVDAGARQVQGTVNGIGERTGNANLVSIIANLELKMGYEALPAGHLDRLTETAHYVDELLNVAPDPNQPFVGRNAFAHKGGLHVAGVRADATTFEHVDPALVGNHRDLLVSELAGKATVVEKAEEAGLAVDDAAAARVIERVKELEHEGHQFEAADASFELLMRRESGEYEPLFTLESWRVIVEKREDGKVQTEATIKLWADGERYVHTAEGNGPVHALDAALRGAITERHPHLADIELVNFKVRILDETKGSDARIRVLVDASDGTETWGSIGVSTNLIEASWQALVDSLEHPMQPGRADVAQAAAARPART</sequence>
<keyword evidence="3" id="KW-0028">Amino-acid biosynthesis</keyword>
<dbReference type="InterPro" id="IPR002034">
    <property type="entry name" value="AIPM/Hcit_synth_CS"/>
</dbReference>
<accession>A0ABY5PCJ8</accession>
<evidence type="ECO:0000256" key="7">
    <source>
        <dbReference type="ARBA" id="ARBA00048263"/>
    </source>
</evidence>
<dbReference type="NCBIfam" id="TIGR00977">
    <property type="entry name" value="citramal_synth"/>
    <property type="match status" value="1"/>
</dbReference>
<dbReference type="Gene3D" id="3.20.20.70">
    <property type="entry name" value="Aldolase class I"/>
    <property type="match status" value="1"/>
</dbReference>